<name>A0ABW9F7P2_9FIRM</name>
<gene>
    <name evidence="4" type="ORF">ABGF40_04845</name>
</gene>
<dbReference type="SUPFAM" id="SSF54211">
    <property type="entry name" value="Ribosomal protein S5 domain 2-like"/>
    <property type="match status" value="1"/>
</dbReference>
<dbReference type="InterPro" id="IPR023582">
    <property type="entry name" value="Impact"/>
</dbReference>
<evidence type="ECO:0000256" key="1">
    <source>
        <dbReference type="ARBA" id="ARBA00007665"/>
    </source>
</evidence>
<dbReference type="InterPro" id="IPR036956">
    <property type="entry name" value="Impact_N_sf"/>
</dbReference>
<sequence length="223" mass="26001">MESILEMKYKEYKSILNEYSNEIEINKSRFIANIKYCETEEESLAFIDEIRKMHRDATHNCTAYINGDISNIQRYNDDGEPQGTAGIPMLEVLKKEELTNLCVVVTRYFGGKKLGASGLIRAYGGAVSDVLRVSEIIEFKNYYKVKLVFDYNFLGKIDNYIGEQNFYIKQRDYLEKIENIMYISVLKYQKFKEQLFEITSANIDIKIIDEVLLKVRNGEIIDL</sequence>
<organism evidence="4 5">
    <name type="scientific">Helcococcus bovis</name>
    <dbReference type="NCBI Taxonomy" id="3153252"/>
    <lineage>
        <taxon>Bacteria</taxon>
        <taxon>Bacillati</taxon>
        <taxon>Bacillota</taxon>
        <taxon>Tissierellia</taxon>
        <taxon>Tissierellales</taxon>
        <taxon>Peptoniphilaceae</taxon>
        <taxon>Helcococcus</taxon>
    </lineage>
</organism>
<dbReference type="PROSITE" id="PS00910">
    <property type="entry name" value="UPF0029"/>
    <property type="match status" value="1"/>
</dbReference>
<feature type="domain" description="UPF0029" evidence="3">
    <location>
        <begin position="147"/>
        <end position="201"/>
    </location>
</feature>
<feature type="domain" description="Impact N-terminal" evidence="2">
    <location>
        <begin position="27"/>
        <end position="131"/>
    </location>
</feature>
<dbReference type="Pfam" id="PF01205">
    <property type="entry name" value="Impact_N"/>
    <property type="match status" value="1"/>
</dbReference>
<accession>A0ABW9F7P2</accession>
<evidence type="ECO:0000259" key="3">
    <source>
        <dbReference type="Pfam" id="PF09186"/>
    </source>
</evidence>
<evidence type="ECO:0000259" key="2">
    <source>
        <dbReference type="Pfam" id="PF01205"/>
    </source>
</evidence>
<reference evidence="4 5" key="1">
    <citation type="journal article" date="2024" name="Front. Microbiol.">
        <title>Pangenomic and biochemical analyses of Helcococcus ovis reveal widespread tetracycline resistance and a novel bacterial species, Helcococcus bovis.</title>
        <authorList>
            <person name="Cunha F."/>
            <person name="Zhai Y."/>
            <person name="Casaro S."/>
            <person name="Jones K.L."/>
            <person name="Hernandez M."/>
            <person name="Bisinotto R.S."/>
            <person name="Kariyawasam S."/>
            <person name="Brown M.B."/>
            <person name="Phillips A."/>
            <person name="Jeong K.C."/>
            <person name="Galvao K.N."/>
        </authorList>
    </citation>
    <scope>NUCLEOTIDE SEQUENCE [LARGE SCALE GENOMIC DNA]</scope>
    <source>
        <strain evidence="4 5">KG197</strain>
    </source>
</reference>
<dbReference type="InterPro" id="IPR020568">
    <property type="entry name" value="Ribosomal_Su5_D2-typ_SF"/>
</dbReference>
<dbReference type="NCBIfam" id="TIGR00257">
    <property type="entry name" value="IMPACT_YIGZ"/>
    <property type="match status" value="1"/>
</dbReference>
<comment type="similarity">
    <text evidence="1">Belongs to the IMPACT family.</text>
</comment>
<dbReference type="InterPro" id="IPR020569">
    <property type="entry name" value="UPF0029_Impact_CS"/>
</dbReference>
<dbReference type="EMBL" id="JBFNFH010000009">
    <property type="protein sequence ID" value="MFM1524996.1"/>
    <property type="molecule type" value="Genomic_DNA"/>
</dbReference>
<dbReference type="Proteomes" id="UP001629536">
    <property type="component" value="Unassembled WGS sequence"/>
</dbReference>
<dbReference type="Pfam" id="PF09186">
    <property type="entry name" value="DUF1949"/>
    <property type="match status" value="1"/>
</dbReference>
<dbReference type="Gene3D" id="3.30.230.30">
    <property type="entry name" value="Impact, N-terminal domain"/>
    <property type="match status" value="1"/>
</dbReference>
<dbReference type="InterPro" id="IPR035647">
    <property type="entry name" value="EFG_III/V"/>
</dbReference>
<dbReference type="RefSeq" id="WP_408105491.1">
    <property type="nucleotide sequence ID" value="NZ_JBFNFH010000009.1"/>
</dbReference>
<dbReference type="InterPro" id="IPR001498">
    <property type="entry name" value="Impact_N"/>
</dbReference>
<protein>
    <submittedName>
        <fullName evidence="4">YigZ family protein</fullName>
    </submittedName>
</protein>
<evidence type="ECO:0000313" key="4">
    <source>
        <dbReference type="EMBL" id="MFM1524996.1"/>
    </source>
</evidence>
<evidence type="ECO:0000313" key="5">
    <source>
        <dbReference type="Proteomes" id="UP001629536"/>
    </source>
</evidence>
<keyword evidence="5" id="KW-1185">Reference proteome</keyword>
<comment type="caution">
    <text evidence="4">The sequence shown here is derived from an EMBL/GenBank/DDBJ whole genome shotgun (WGS) entry which is preliminary data.</text>
</comment>
<dbReference type="InterPro" id="IPR015796">
    <property type="entry name" value="Impact_YigZ-like"/>
</dbReference>
<proteinExistence type="inferred from homology"/>
<dbReference type="Gene3D" id="3.30.70.240">
    <property type="match status" value="1"/>
</dbReference>
<dbReference type="PANTHER" id="PTHR16301">
    <property type="entry name" value="IMPACT-RELATED"/>
    <property type="match status" value="1"/>
</dbReference>
<dbReference type="PANTHER" id="PTHR16301:SF20">
    <property type="entry name" value="IMPACT FAMILY MEMBER YIGZ"/>
    <property type="match status" value="1"/>
</dbReference>
<dbReference type="InterPro" id="IPR015269">
    <property type="entry name" value="UPF0029_Impact_C"/>
</dbReference>
<dbReference type="SUPFAM" id="SSF54980">
    <property type="entry name" value="EF-G C-terminal domain-like"/>
    <property type="match status" value="1"/>
</dbReference>